<keyword evidence="5" id="KW-1185">Reference proteome</keyword>
<accession>A0A2Z7C208</accession>
<dbReference type="GO" id="GO:0016616">
    <property type="term" value="F:oxidoreductase activity, acting on the CH-OH group of donors, NAD or NADP as acceptor"/>
    <property type="evidence" value="ECO:0007669"/>
    <property type="project" value="TreeGrafter"/>
</dbReference>
<gene>
    <name evidence="4" type="ORF">F511_05181</name>
</gene>
<dbReference type="Pfam" id="PF01370">
    <property type="entry name" value="Epimerase"/>
    <property type="match status" value="1"/>
</dbReference>
<dbReference type="OrthoDB" id="2735536at2759"/>
<keyword evidence="2" id="KW-0560">Oxidoreductase</keyword>
<sequence length="327" mass="36687">MAPAAAFWVESSKGTVCVMDAAGQLGSTLVNRLLQRGYTVHAAVHGHGDEWYEEGKWSKYGEKLRVYRSDPLDYGSIMQALRGCCALFYSFEPPSDYPTYDEYMGELEVRAAHNVLEACAQTHTIDKVVFTSSAAAVIWRDSQQHHGVEEDDVRVDERNWSDINFCKKFKLWHGVWKTVAEKTAWALAKDRGVNMVSINGGLLMRPDLSIKDPYLLGAAEMFKNGVFVTVDLQFLVDAHVCVFEDPCSYGRYLCFNRIINSSKDIVKLATMLLPPTSDGDDSGLEEDKNCKVYQQRICNHKLNKLMLHFDSNYNDAAAAAAPVCSQQ</sequence>
<reference evidence="4 5" key="1">
    <citation type="journal article" date="2015" name="Proc. Natl. Acad. Sci. U.S.A.">
        <title>The resurrection genome of Boea hygrometrica: A blueprint for survival of dehydration.</title>
        <authorList>
            <person name="Xiao L."/>
            <person name="Yang G."/>
            <person name="Zhang L."/>
            <person name="Yang X."/>
            <person name="Zhao S."/>
            <person name="Ji Z."/>
            <person name="Zhou Q."/>
            <person name="Hu M."/>
            <person name="Wang Y."/>
            <person name="Chen M."/>
            <person name="Xu Y."/>
            <person name="Jin H."/>
            <person name="Xiao X."/>
            <person name="Hu G."/>
            <person name="Bao F."/>
            <person name="Hu Y."/>
            <person name="Wan P."/>
            <person name="Li L."/>
            <person name="Deng X."/>
            <person name="Kuang T."/>
            <person name="Xiang C."/>
            <person name="Zhu J.K."/>
            <person name="Oliver M.J."/>
            <person name="He Y."/>
        </authorList>
    </citation>
    <scope>NUCLEOTIDE SEQUENCE [LARGE SCALE GENOMIC DNA]</scope>
    <source>
        <strain evidence="5">cv. XS01</strain>
    </source>
</reference>
<dbReference type="SUPFAM" id="SSF51735">
    <property type="entry name" value="NAD(P)-binding Rossmann-fold domains"/>
    <property type="match status" value="1"/>
</dbReference>
<dbReference type="EMBL" id="KQ999852">
    <property type="protein sequence ID" value="KZV40936.1"/>
    <property type="molecule type" value="Genomic_DNA"/>
</dbReference>
<dbReference type="PANTHER" id="PTHR10366:SF749">
    <property type="entry name" value="NAD DEPENDENT EPIMERASE_DEHYDRATASE FAMILY PROTEIN, EXPRESSED"/>
    <property type="match status" value="1"/>
</dbReference>
<dbReference type="CDD" id="cd08958">
    <property type="entry name" value="FR_SDR_e"/>
    <property type="match status" value="1"/>
</dbReference>
<name>A0A2Z7C208_9LAMI</name>
<organism evidence="4 5">
    <name type="scientific">Dorcoceras hygrometricum</name>
    <dbReference type="NCBI Taxonomy" id="472368"/>
    <lineage>
        <taxon>Eukaryota</taxon>
        <taxon>Viridiplantae</taxon>
        <taxon>Streptophyta</taxon>
        <taxon>Embryophyta</taxon>
        <taxon>Tracheophyta</taxon>
        <taxon>Spermatophyta</taxon>
        <taxon>Magnoliopsida</taxon>
        <taxon>eudicotyledons</taxon>
        <taxon>Gunneridae</taxon>
        <taxon>Pentapetalae</taxon>
        <taxon>asterids</taxon>
        <taxon>lamiids</taxon>
        <taxon>Lamiales</taxon>
        <taxon>Gesneriaceae</taxon>
        <taxon>Didymocarpoideae</taxon>
        <taxon>Trichosporeae</taxon>
        <taxon>Loxocarpinae</taxon>
        <taxon>Dorcoceras</taxon>
    </lineage>
</organism>
<evidence type="ECO:0000313" key="5">
    <source>
        <dbReference type="Proteomes" id="UP000250235"/>
    </source>
</evidence>
<evidence type="ECO:0000256" key="1">
    <source>
        <dbReference type="ARBA" id="ARBA00022857"/>
    </source>
</evidence>
<keyword evidence="1" id="KW-0521">NADP</keyword>
<dbReference type="InterPro" id="IPR036291">
    <property type="entry name" value="NAD(P)-bd_dom_sf"/>
</dbReference>
<evidence type="ECO:0000313" key="4">
    <source>
        <dbReference type="EMBL" id="KZV40936.1"/>
    </source>
</evidence>
<dbReference type="InterPro" id="IPR050425">
    <property type="entry name" value="NAD(P)_dehydrat-like"/>
</dbReference>
<evidence type="ECO:0000256" key="2">
    <source>
        <dbReference type="ARBA" id="ARBA00023002"/>
    </source>
</evidence>
<protein>
    <submittedName>
        <fullName evidence="4">Cinnamoyl-CoA reductase</fullName>
    </submittedName>
</protein>
<dbReference type="InterPro" id="IPR001509">
    <property type="entry name" value="Epimerase_deHydtase"/>
</dbReference>
<dbReference type="Proteomes" id="UP000250235">
    <property type="component" value="Unassembled WGS sequence"/>
</dbReference>
<dbReference type="Gene3D" id="3.40.50.720">
    <property type="entry name" value="NAD(P)-binding Rossmann-like Domain"/>
    <property type="match status" value="1"/>
</dbReference>
<evidence type="ECO:0000259" key="3">
    <source>
        <dbReference type="Pfam" id="PF01370"/>
    </source>
</evidence>
<dbReference type="PANTHER" id="PTHR10366">
    <property type="entry name" value="NAD DEPENDENT EPIMERASE/DEHYDRATASE"/>
    <property type="match status" value="1"/>
</dbReference>
<proteinExistence type="predicted"/>
<feature type="domain" description="NAD-dependent epimerase/dehydratase" evidence="3">
    <location>
        <begin position="18"/>
        <end position="137"/>
    </location>
</feature>
<dbReference type="AlphaFoldDB" id="A0A2Z7C208"/>